<feature type="region of interest" description="Disordered" evidence="1">
    <location>
        <begin position="130"/>
        <end position="153"/>
    </location>
</feature>
<dbReference type="RefSeq" id="WP_176163894.1">
    <property type="nucleotide sequence ID" value="NZ_CP054929.1"/>
</dbReference>
<sequence length="153" mass="15888">MSTFDEEWASIRRGPSAGAADMRLASAEASDEWSGGGQDGVKSDRAAWNAAGGSVGALRSNVAKALTALEHGQGGAQRSGAHGVASAQAQHEAYVSWQRYLKAVGERCEAVQSQLKKAGAVQHANDRATRGAFDGMNDQYADTPTVGGQGRAR</sequence>
<name>A0A7H8NEQ8_9ACTN</name>
<evidence type="ECO:0000313" key="3">
    <source>
        <dbReference type="Proteomes" id="UP000509303"/>
    </source>
</evidence>
<dbReference type="EMBL" id="CP054929">
    <property type="protein sequence ID" value="QKW52188.1"/>
    <property type="molecule type" value="Genomic_DNA"/>
</dbReference>
<reference evidence="2 3" key="1">
    <citation type="submission" date="2020-06" db="EMBL/GenBank/DDBJ databases">
        <title>Genome mining for natural products.</title>
        <authorList>
            <person name="Zhang B."/>
            <person name="Shi J."/>
            <person name="Ge H."/>
        </authorList>
    </citation>
    <scope>NUCLEOTIDE SEQUENCE [LARGE SCALE GENOMIC DNA]</scope>
    <source>
        <strain evidence="2 3">NA00687</strain>
    </source>
</reference>
<keyword evidence="3" id="KW-1185">Reference proteome</keyword>
<accession>A0A7H8NEQ8</accession>
<gene>
    <name evidence="2" type="ORF">HUT08_24595</name>
</gene>
<protein>
    <submittedName>
        <fullName evidence="2">Uncharacterized protein</fullName>
    </submittedName>
</protein>
<proteinExistence type="predicted"/>
<feature type="region of interest" description="Disordered" evidence="1">
    <location>
        <begin position="1"/>
        <end position="44"/>
    </location>
</feature>
<evidence type="ECO:0000313" key="2">
    <source>
        <dbReference type="EMBL" id="QKW52188.1"/>
    </source>
</evidence>
<dbReference type="AlphaFoldDB" id="A0A7H8NEQ8"/>
<organism evidence="2 3">
    <name type="scientific">Streptomyces buecherae</name>
    <dbReference type="NCBI Taxonomy" id="2763006"/>
    <lineage>
        <taxon>Bacteria</taxon>
        <taxon>Bacillati</taxon>
        <taxon>Actinomycetota</taxon>
        <taxon>Actinomycetes</taxon>
        <taxon>Kitasatosporales</taxon>
        <taxon>Streptomycetaceae</taxon>
        <taxon>Streptomyces</taxon>
    </lineage>
</organism>
<evidence type="ECO:0000256" key="1">
    <source>
        <dbReference type="SAM" id="MobiDB-lite"/>
    </source>
</evidence>
<dbReference type="Proteomes" id="UP000509303">
    <property type="component" value="Chromosome"/>
</dbReference>